<name>B4NH10_DROWI</name>
<organism evidence="3 4">
    <name type="scientific">Drosophila willistoni</name>
    <name type="common">Fruit fly</name>
    <dbReference type="NCBI Taxonomy" id="7260"/>
    <lineage>
        <taxon>Eukaryota</taxon>
        <taxon>Metazoa</taxon>
        <taxon>Ecdysozoa</taxon>
        <taxon>Arthropoda</taxon>
        <taxon>Hexapoda</taxon>
        <taxon>Insecta</taxon>
        <taxon>Pterygota</taxon>
        <taxon>Neoptera</taxon>
        <taxon>Endopterygota</taxon>
        <taxon>Diptera</taxon>
        <taxon>Brachycera</taxon>
        <taxon>Muscomorpha</taxon>
        <taxon>Ephydroidea</taxon>
        <taxon>Drosophilidae</taxon>
        <taxon>Drosophila</taxon>
        <taxon>Sophophora</taxon>
    </lineage>
</organism>
<gene>
    <name evidence="3" type="primary">Dwil\GK13102</name>
    <name evidence="3" type="ORF">Dwil_GK13102</name>
</gene>
<sequence>MTSYLKECLLLLLVMLAHPIWPAEGEYTSNCTDQATELTTCGHITANGCCPKGCIRNARGRCVEEKCTGSWNGFLERPLTMSCHFHWFLIFVAIVISSIMAGMICANLAFEIRECLRKRRLARYRQFSDISGSSFIGSTQC</sequence>
<reference evidence="3 4" key="1">
    <citation type="journal article" date="2007" name="Nature">
        <title>Evolution of genes and genomes on the Drosophila phylogeny.</title>
        <authorList>
            <consortium name="Drosophila 12 Genomes Consortium"/>
            <person name="Clark A.G."/>
            <person name="Eisen M.B."/>
            <person name="Smith D.R."/>
            <person name="Bergman C.M."/>
            <person name="Oliver B."/>
            <person name="Markow T.A."/>
            <person name="Kaufman T.C."/>
            <person name="Kellis M."/>
            <person name="Gelbart W."/>
            <person name="Iyer V.N."/>
            <person name="Pollard D.A."/>
            <person name="Sackton T.B."/>
            <person name="Larracuente A.M."/>
            <person name="Singh N.D."/>
            <person name="Abad J.P."/>
            <person name="Abt D.N."/>
            <person name="Adryan B."/>
            <person name="Aguade M."/>
            <person name="Akashi H."/>
            <person name="Anderson W.W."/>
            <person name="Aquadro C.F."/>
            <person name="Ardell D.H."/>
            <person name="Arguello R."/>
            <person name="Artieri C.G."/>
            <person name="Barbash D.A."/>
            <person name="Barker D."/>
            <person name="Barsanti P."/>
            <person name="Batterham P."/>
            <person name="Batzoglou S."/>
            <person name="Begun D."/>
            <person name="Bhutkar A."/>
            <person name="Blanco E."/>
            <person name="Bosak S.A."/>
            <person name="Bradley R.K."/>
            <person name="Brand A.D."/>
            <person name="Brent M.R."/>
            <person name="Brooks A.N."/>
            <person name="Brown R.H."/>
            <person name="Butlin R.K."/>
            <person name="Caggese C."/>
            <person name="Calvi B.R."/>
            <person name="Bernardo de Carvalho A."/>
            <person name="Caspi A."/>
            <person name="Castrezana S."/>
            <person name="Celniker S.E."/>
            <person name="Chang J.L."/>
            <person name="Chapple C."/>
            <person name="Chatterji S."/>
            <person name="Chinwalla A."/>
            <person name="Civetta A."/>
            <person name="Clifton S.W."/>
            <person name="Comeron J.M."/>
            <person name="Costello J.C."/>
            <person name="Coyne J.A."/>
            <person name="Daub J."/>
            <person name="David R.G."/>
            <person name="Delcher A.L."/>
            <person name="Delehaunty K."/>
            <person name="Do C.B."/>
            <person name="Ebling H."/>
            <person name="Edwards K."/>
            <person name="Eickbush T."/>
            <person name="Evans J.D."/>
            <person name="Filipski A."/>
            <person name="Findeiss S."/>
            <person name="Freyhult E."/>
            <person name="Fulton L."/>
            <person name="Fulton R."/>
            <person name="Garcia A.C."/>
            <person name="Gardiner A."/>
            <person name="Garfield D.A."/>
            <person name="Garvin B.E."/>
            <person name="Gibson G."/>
            <person name="Gilbert D."/>
            <person name="Gnerre S."/>
            <person name="Godfrey J."/>
            <person name="Good R."/>
            <person name="Gotea V."/>
            <person name="Gravely B."/>
            <person name="Greenberg A.J."/>
            <person name="Griffiths-Jones S."/>
            <person name="Gross S."/>
            <person name="Guigo R."/>
            <person name="Gustafson E.A."/>
            <person name="Haerty W."/>
            <person name="Hahn M.W."/>
            <person name="Halligan D.L."/>
            <person name="Halpern A.L."/>
            <person name="Halter G.M."/>
            <person name="Han M.V."/>
            <person name="Heger A."/>
            <person name="Hillier L."/>
            <person name="Hinrichs A.S."/>
            <person name="Holmes I."/>
            <person name="Hoskins R.A."/>
            <person name="Hubisz M.J."/>
            <person name="Hultmark D."/>
            <person name="Huntley M.A."/>
            <person name="Jaffe D.B."/>
            <person name="Jagadeeshan S."/>
            <person name="Jeck W.R."/>
            <person name="Johnson J."/>
            <person name="Jones C.D."/>
            <person name="Jordan W.C."/>
            <person name="Karpen G.H."/>
            <person name="Kataoka E."/>
            <person name="Keightley P.D."/>
            <person name="Kheradpour P."/>
            <person name="Kirkness E.F."/>
            <person name="Koerich L.B."/>
            <person name="Kristiansen K."/>
            <person name="Kudrna D."/>
            <person name="Kulathinal R.J."/>
            <person name="Kumar S."/>
            <person name="Kwok R."/>
            <person name="Lander E."/>
            <person name="Langley C.H."/>
            <person name="Lapoint R."/>
            <person name="Lazzaro B.P."/>
            <person name="Lee S.J."/>
            <person name="Levesque L."/>
            <person name="Li R."/>
            <person name="Lin C.F."/>
            <person name="Lin M.F."/>
            <person name="Lindblad-Toh K."/>
            <person name="Llopart A."/>
            <person name="Long M."/>
            <person name="Low L."/>
            <person name="Lozovsky E."/>
            <person name="Lu J."/>
            <person name="Luo M."/>
            <person name="Machado C.A."/>
            <person name="Makalowski W."/>
            <person name="Marzo M."/>
            <person name="Matsuda M."/>
            <person name="Matzkin L."/>
            <person name="McAllister B."/>
            <person name="McBride C.S."/>
            <person name="McKernan B."/>
            <person name="McKernan K."/>
            <person name="Mendez-Lago M."/>
            <person name="Minx P."/>
            <person name="Mollenhauer M.U."/>
            <person name="Montooth K."/>
            <person name="Mount S.M."/>
            <person name="Mu X."/>
            <person name="Myers E."/>
            <person name="Negre B."/>
            <person name="Newfeld S."/>
            <person name="Nielsen R."/>
            <person name="Noor M.A."/>
            <person name="O'Grady P."/>
            <person name="Pachter L."/>
            <person name="Papaceit M."/>
            <person name="Parisi M.J."/>
            <person name="Parisi M."/>
            <person name="Parts L."/>
            <person name="Pedersen J.S."/>
            <person name="Pesole G."/>
            <person name="Phillippy A.M."/>
            <person name="Ponting C.P."/>
            <person name="Pop M."/>
            <person name="Porcelli D."/>
            <person name="Powell J.R."/>
            <person name="Prohaska S."/>
            <person name="Pruitt K."/>
            <person name="Puig M."/>
            <person name="Quesneville H."/>
            <person name="Ram K.R."/>
            <person name="Rand D."/>
            <person name="Rasmussen M.D."/>
            <person name="Reed L.K."/>
            <person name="Reenan R."/>
            <person name="Reily A."/>
            <person name="Remington K.A."/>
            <person name="Rieger T.T."/>
            <person name="Ritchie M.G."/>
            <person name="Robin C."/>
            <person name="Rogers Y.H."/>
            <person name="Rohde C."/>
            <person name="Rozas J."/>
            <person name="Rubenfield M.J."/>
            <person name="Ruiz A."/>
            <person name="Russo S."/>
            <person name="Salzberg S.L."/>
            <person name="Sanchez-Gracia A."/>
            <person name="Saranga D.J."/>
            <person name="Sato H."/>
            <person name="Schaeffer S.W."/>
            <person name="Schatz M.C."/>
            <person name="Schlenke T."/>
            <person name="Schwartz R."/>
            <person name="Segarra C."/>
            <person name="Singh R.S."/>
            <person name="Sirot L."/>
            <person name="Sirota M."/>
            <person name="Sisneros N.B."/>
            <person name="Smith C.D."/>
            <person name="Smith T.F."/>
            <person name="Spieth J."/>
            <person name="Stage D.E."/>
            <person name="Stark A."/>
            <person name="Stephan W."/>
            <person name="Strausberg R.L."/>
            <person name="Strempel S."/>
            <person name="Sturgill D."/>
            <person name="Sutton G."/>
            <person name="Sutton G.G."/>
            <person name="Tao W."/>
            <person name="Teichmann S."/>
            <person name="Tobari Y.N."/>
            <person name="Tomimura Y."/>
            <person name="Tsolas J.M."/>
            <person name="Valente V.L."/>
            <person name="Venter E."/>
            <person name="Venter J.C."/>
            <person name="Vicario S."/>
            <person name="Vieira F.G."/>
            <person name="Vilella A.J."/>
            <person name="Villasante A."/>
            <person name="Walenz B."/>
            <person name="Wang J."/>
            <person name="Wasserman M."/>
            <person name="Watts T."/>
            <person name="Wilson D."/>
            <person name="Wilson R.K."/>
            <person name="Wing R.A."/>
            <person name="Wolfner M.F."/>
            <person name="Wong A."/>
            <person name="Wong G.K."/>
            <person name="Wu C.I."/>
            <person name="Wu G."/>
            <person name="Yamamoto D."/>
            <person name="Yang H.P."/>
            <person name="Yang S.P."/>
            <person name="Yorke J.A."/>
            <person name="Yoshida K."/>
            <person name="Zdobnov E."/>
            <person name="Zhang P."/>
            <person name="Zhang Y."/>
            <person name="Zimin A.V."/>
            <person name="Baldwin J."/>
            <person name="Abdouelleil A."/>
            <person name="Abdulkadir J."/>
            <person name="Abebe A."/>
            <person name="Abera B."/>
            <person name="Abreu J."/>
            <person name="Acer S.C."/>
            <person name="Aftuck L."/>
            <person name="Alexander A."/>
            <person name="An P."/>
            <person name="Anderson E."/>
            <person name="Anderson S."/>
            <person name="Arachi H."/>
            <person name="Azer M."/>
            <person name="Bachantsang P."/>
            <person name="Barry A."/>
            <person name="Bayul T."/>
            <person name="Berlin A."/>
            <person name="Bessette D."/>
            <person name="Bloom T."/>
            <person name="Blye J."/>
            <person name="Boguslavskiy L."/>
            <person name="Bonnet C."/>
            <person name="Boukhgalter B."/>
            <person name="Bourzgui I."/>
            <person name="Brown A."/>
            <person name="Cahill P."/>
            <person name="Channer S."/>
            <person name="Cheshatsang Y."/>
            <person name="Chuda L."/>
            <person name="Citroen M."/>
            <person name="Collymore A."/>
            <person name="Cooke P."/>
            <person name="Costello M."/>
            <person name="D'Aco K."/>
            <person name="Daza R."/>
            <person name="De Haan G."/>
            <person name="DeGray S."/>
            <person name="DeMaso C."/>
            <person name="Dhargay N."/>
            <person name="Dooley K."/>
            <person name="Dooley E."/>
            <person name="Doricent M."/>
            <person name="Dorje P."/>
            <person name="Dorjee K."/>
            <person name="Dupes A."/>
            <person name="Elong R."/>
            <person name="Falk J."/>
            <person name="Farina A."/>
            <person name="Faro S."/>
            <person name="Ferguson D."/>
            <person name="Fisher S."/>
            <person name="Foley C.D."/>
            <person name="Franke A."/>
            <person name="Friedrich D."/>
            <person name="Gadbois L."/>
            <person name="Gearin G."/>
            <person name="Gearin C.R."/>
            <person name="Giannoukos G."/>
            <person name="Goode T."/>
            <person name="Graham J."/>
            <person name="Grandbois E."/>
            <person name="Grewal S."/>
            <person name="Gyaltsen K."/>
            <person name="Hafez N."/>
            <person name="Hagos B."/>
            <person name="Hall J."/>
            <person name="Henson C."/>
            <person name="Hollinger A."/>
            <person name="Honan T."/>
            <person name="Huard M.D."/>
            <person name="Hughes L."/>
            <person name="Hurhula B."/>
            <person name="Husby M.E."/>
            <person name="Kamat A."/>
            <person name="Kanga B."/>
            <person name="Kashin S."/>
            <person name="Khazanovich D."/>
            <person name="Kisner P."/>
            <person name="Lance K."/>
            <person name="Lara M."/>
            <person name="Lee W."/>
            <person name="Lennon N."/>
            <person name="Letendre F."/>
            <person name="LeVine R."/>
            <person name="Lipovsky A."/>
            <person name="Liu X."/>
            <person name="Liu J."/>
            <person name="Liu S."/>
            <person name="Lokyitsang T."/>
            <person name="Lokyitsang Y."/>
            <person name="Lubonja R."/>
            <person name="Lui A."/>
            <person name="MacDonald P."/>
            <person name="Magnisalis V."/>
            <person name="Maru K."/>
            <person name="Matthews C."/>
            <person name="McCusker W."/>
            <person name="McDonough S."/>
            <person name="Mehta T."/>
            <person name="Meldrim J."/>
            <person name="Meneus L."/>
            <person name="Mihai O."/>
            <person name="Mihalev A."/>
            <person name="Mihova T."/>
            <person name="Mittelman R."/>
            <person name="Mlenga V."/>
            <person name="Montmayeur A."/>
            <person name="Mulrain L."/>
            <person name="Navidi A."/>
            <person name="Naylor J."/>
            <person name="Negash T."/>
            <person name="Nguyen T."/>
            <person name="Nguyen N."/>
            <person name="Nicol R."/>
            <person name="Norbu C."/>
            <person name="Norbu N."/>
            <person name="Novod N."/>
            <person name="O'Neill B."/>
            <person name="Osman S."/>
            <person name="Markiewicz E."/>
            <person name="Oyono O.L."/>
            <person name="Patti C."/>
            <person name="Phunkhang P."/>
            <person name="Pierre F."/>
            <person name="Priest M."/>
            <person name="Raghuraman S."/>
            <person name="Rege F."/>
            <person name="Reyes R."/>
            <person name="Rise C."/>
            <person name="Rogov P."/>
            <person name="Ross K."/>
            <person name="Ryan E."/>
            <person name="Settipalli S."/>
            <person name="Shea T."/>
            <person name="Sherpa N."/>
            <person name="Shi L."/>
            <person name="Shih D."/>
            <person name="Sparrow T."/>
            <person name="Spaulding J."/>
            <person name="Stalker J."/>
            <person name="Stange-Thomann N."/>
            <person name="Stavropoulos S."/>
            <person name="Stone C."/>
            <person name="Strader C."/>
            <person name="Tesfaye S."/>
            <person name="Thomson T."/>
            <person name="Thoulutsang Y."/>
            <person name="Thoulutsang D."/>
            <person name="Topham K."/>
            <person name="Topping I."/>
            <person name="Tsamla T."/>
            <person name="Vassiliev H."/>
            <person name="Vo A."/>
            <person name="Wangchuk T."/>
            <person name="Wangdi T."/>
            <person name="Weiand M."/>
            <person name="Wilkinson J."/>
            <person name="Wilson A."/>
            <person name="Yadav S."/>
            <person name="Young G."/>
            <person name="Yu Q."/>
            <person name="Zembek L."/>
            <person name="Zhong D."/>
            <person name="Zimmer A."/>
            <person name="Zwirko Z."/>
            <person name="Jaffe D.B."/>
            <person name="Alvarez P."/>
            <person name="Brockman W."/>
            <person name="Butler J."/>
            <person name="Chin C."/>
            <person name="Gnerre S."/>
            <person name="Grabherr M."/>
            <person name="Kleber M."/>
            <person name="Mauceli E."/>
            <person name="MacCallum I."/>
        </authorList>
    </citation>
    <scope>NUCLEOTIDE SEQUENCE [LARGE SCALE GENOMIC DNA]</scope>
    <source>
        <strain evidence="4">Tucson 14030-0811.24</strain>
    </source>
</reference>
<evidence type="ECO:0000313" key="4">
    <source>
        <dbReference type="Proteomes" id="UP000007798"/>
    </source>
</evidence>
<dbReference type="OMA" id="NGCCAKG"/>
<dbReference type="KEGG" id="dwi:6651405"/>
<dbReference type="PhylomeDB" id="B4NH10"/>
<evidence type="ECO:0000256" key="2">
    <source>
        <dbReference type="SAM" id="SignalP"/>
    </source>
</evidence>
<evidence type="ECO:0000256" key="1">
    <source>
        <dbReference type="SAM" id="Phobius"/>
    </source>
</evidence>
<evidence type="ECO:0000313" key="3">
    <source>
        <dbReference type="EMBL" id="EDW84507.1"/>
    </source>
</evidence>
<feature type="chain" id="PRO_5002819978" description="TIL domain-containing protein" evidence="2">
    <location>
        <begin position="26"/>
        <end position="141"/>
    </location>
</feature>
<feature type="transmembrane region" description="Helical" evidence="1">
    <location>
        <begin position="85"/>
        <end position="110"/>
    </location>
</feature>
<dbReference type="InParanoid" id="B4NH10"/>
<accession>B4NH10</accession>
<protein>
    <recommendedName>
        <fullName evidence="5">TIL domain-containing protein</fullName>
    </recommendedName>
</protein>
<dbReference type="EMBL" id="CH964272">
    <property type="protein sequence ID" value="EDW84507.1"/>
    <property type="molecule type" value="Genomic_DNA"/>
</dbReference>
<dbReference type="OrthoDB" id="7855274at2759"/>
<feature type="signal peptide" evidence="2">
    <location>
        <begin position="1"/>
        <end position="25"/>
    </location>
</feature>
<keyword evidence="4" id="KW-1185">Reference proteome</keyword>
<evidence type="ECO:0008006" key="5">
    <source>
        <dbReference type="Google" id="ProtNLM"/>
    </source>
</evidence>
<proteinExistence type="predicted"/>
<keyword evidence="1" id="KW-0472">Membrane</keyword>
<keyword evidence="1" id="KW-0812">Transmembrane</keyword>
<keyword evidence="1" id="KW-1133">Transmembrane helix</keyword>
<dbReference type="Proteomes" id="UP000007798">
    <property type="component" value="Unassembled WGS sequence"/>
</dbReference>
<dbReference type="eggNOG" id="ENOG502T7E9">
    <property type="taxonomic scope" value="Eukaryota"/>
</dbReference>
<keyword evidence="2" id="KW-0732">Signal</keyword>
<dbReference type="HOGENOM" id="CLU_1827349_0_0_1"/>
<dbReference type="AlphaFoldDB" id="B4NH10"/>